<dbReference type="PANTHER" id="PTHR10037">
    <property type="entry name" value="VOLTAGE-GATED CATION CHANNEL CALCIUM AND SODIUM"/>
    <property type="match status" value="1"/>
</dbReference>
<feature type="transmembrane region" description="Helical" evidence="5">
    <location>
        <begin position="827"/>
        <end position="847"/>
    </location>
</feature>
<feature type="transmembrane region" description="Helical" evidence="5">
    <location>
        <begin position="578"/>
        <end position="603"/>
    </location>
</feature>
<feature type="transmembrane region" description="Helical" evidence="5">
    <location>
        <begin position="534"/>
        <end position="557"/>
    </location>
</feature>
<dbReference type="SUPFAM" id="SSF81324">
    <property type="entry name" value="Voltage-gated potassium channels"/>
    <property type="match status" value="3"/>
</dbReference>
<evidence type="ECO:0000256" key="3">
    <source>
        <dbReference type="ARBA" id="ARBA00022989"/>
    </source>
</evidence>
<keyword evidence="8" id="KW-1185">Reference proteome</keyword>
<organism evidence="7 8">
    <name type="scientific">Nephila pilipes</name>
    <name type="common">Giant wood spider</name>
    <name type="synonym">Nephila maculata</name>
    <dbReference type="NCBI Taxonomy" id="299642"/>
    <lineage>
        <taxon>Eukaryota</taxon>
        <taxon>Metazoa</taxon>
        <taxon>Ecdysozoa</taxon>
        <taxon>Arthropoda</taxon>
        <taxon>Chelicerata</taxon>
        <taxon>Arachnida</taxon>
        <taxon>Araneae</taxon>
        <taxon>Araneomorphae</taxon>
        <taxon>Entelegynae</taxon>
        <taxon>Araneoidea</taxon>
        <taxon>Nephilidae</taxon>
        <taxon>Nephila</taxon>
    </lineage>
</organism>
<evidence type="ECO:0000313" key="8">
    <source>
        <dbReference type="Proteomes" id="UP000887013"/>
    </source>
</evidence>
<dbReference type="InterPro" id="IPR043203">
    <property type="entry name" value="VGCC_Ca_Na"/>
</dbReference>
<keyword evidence="3 5" id="KW-1133">Transmembrane helix</keyword>
<keyword evidence="7" id="KW-0407">Ion channel</keyword>
<feature type="domain" description="Ion transport" evidence="6">
    <location>
        <begin position="98"/>
        <end position="347"/>
    </location>
</feature>
<feature type="domain" description="Ion transport" evidence="6">
    <location>
        <begin position="465"/>
        <end position="690"/>
    </location>
</feature>
<dbReference type="Pfam" id="PF00520">
    <property type="entry name" value="Ion_trans"/>
    <property type="match status" value="3"/>
</dbReference>
<keyword evidence="7" id="KW-0813">Transport</keyword>
<dbReference type="InterPro" id="IPR044564">
    <property type="entry name" value="Na_chnl_inactivation_gate"/>
</dbReference>
<dbReference type="AlphaFoldDB" id="A0A8X6Q5K0"/>
<comment type="caution">
    <text evidence="7">The sequence shown here is derived from an EMBL/GenBank/DDBJ whole genome shotgun (WGS) entry which is preliminary data.</text>
</comment>
<dbReference type="FunFam" id="1.10.287.70:FF:000117">
    <property type="entry name" value="Voltage-gated Ca2+ channel, alpha subunit"/>
    <property type="match status" value="1"/>
</dbReference>
<comment type="subcellular location">
    <subcellularLocation>
        <location evidence="1">Membrane</location>
        <topology evidence="1">Multi-pass membrane protein</topology>
    </subcellularLocation>
</comment>
<keyword evidence="7" id="KW-0406">Ion transport</keyword>
<dbReference type="PANTHER" id="PTHR10037:SF62">
    <property type="entry name" value="SODIUM CHANNEL PROTEIN 60E"/>
    <property type="match status" value="1"/>
</dbReference>
<feature type="transmembrane region" description="Helical" evidence="5">
    <location>
        <begin position="631"/>
        <end position="650"/>
    </location>
</feature>
<keyword evidence="4 5" id="KW-0472">Membrane</keyword>
<feature type="transmembrane region" description="Helical" evidence="5">
    <location>
        <begin position="991"/>
        <end position="1015"/>
    </location>
</feature>
<dbReference type="GO" id="GO:0086010">
    <property type="term" value="P:membrane depolarization during action potential"/>
    <property type="evidence" value="ECO:0007669"/>
    <property type="project" value="TreeGrafter"/>
</dbReference>
<dbReference type="EMBL" id="BMAW01027736">
    <property type="protein sequence ID" value="GFU03635.1"/>
    <property type="molecule type" value="Genomic_DNA"/>
</dbReference>
<accession>A0A8X6Q5K0</accession>
<keyword evidence="2 5" id="KW-0812">Transmembrane</keyword>
<protein>
    <submittedName>
        <fullName evidence="7">Sodium channel protein PaFPC1</fullName>
    </submittedName>
</protein>
<evidence type="ECO:0000256" key="4">
    <source>
        <dbReference type="ARBA" id="ARBA00023136"/>
    </source>
</evidence>
<feature type="domain" description="Ion transport" evidence="6">
    <location>
        <begin position="763"/>
        <end position="1024"/>
    </location>
</feature>
<dbReference type="InterPro" id="IPR005821">
    <property type="entry name" value="Ion_trans_dom"/>
</dbReference>
<reference evidence="7" key="1">
    <citation type="submission" date="2020-08" db="EMBL/GenBank/DDBJ databases">
        <title>Multicomponent nature underlies the extraordinary mechanical properties of spider dragline silk.</title>
        <authorList>
            <person name="Kono N."/>
            <person name="Nakamura H."/>
            <person name="Mori M."/>
            <person name="Yoshida Y."/>
            <person name="Ohtoshi R."/>
            <person name="Malay A.D."/>
            <person name="Moran D.A.P."/>
            <person name="Tomita M."/>
            <person name="Numata K."/>
            <person name="Arakawa K."/>
        </authorList>
    </citation>
    <scope>NUCLEOTIDE SEQUENCE</scope>
</reference>
<dbReference type="GO" id="GO:0001518">
    <property type="term" value="C:voltage-gated sodium channel complex"/>
    <property type="evidence" value="ECO:0007669"/>
    <property type="project" value="TreeGrafter"/>
</dbReference>
<feature type="transmembrane region" description="Helical" evidence="5">
    <location>
        <begin position="72"/>
        <end position="94"/>
    </location>
</feature>
<feature type="transmembrane region" description="Helical" evidence="5">
    <location>
        <begin position="795"/>
        <end position="815"/>
    </location>
</feature>
<dbReference type="Proteomes" id="UP000887013">
    <property type="component" value="Unassembled WGS sequence"/>
</dbReference>
<feature type="transmembrane region" description="Helical" evidence="5">
    <location>
        <begin position="876"/>
        <end position="900"/>
    </location>
</feature>
<name>A0A8X6Q5K0_NEPPI</name>
<evidence type="ECO:0000256" key="2">
    <source>
        <dbReference type="ARBA" id="ARBA00022692"/>
    </source>
</evidence>
<feature type="transmembrane region" description="Helical" evidence="5">
    <location>
        <begin position="313"/>
        <end position="338"/>
    </location>
</feature>
<feature type="transmembrane region" description="Helical" evidence="5">
    <location>
        <begin position="161"/>
        <end position="185"/>
    </location>
</feature>
<evidence type="ECO:0000259" key="6">
    <source>
        <dbReference type="Pfam" id="PF00520"/>
    </source>
</evidence>
<gene>
    <name evidence="7" type="ORF">NPIL_78392</name>
</gene>
<dbReference type="Gene3D" id="1.20.120.350">
    <property type="entry name" value="Voltage-gated potassium channels. Chain C"/>
    <property type="match status" value="3"/>
</dbReference>
<dbReference type="GO" id="GO:0019228">
    <property type="term" value="P:neuronal action potential"/>
    <property type="evidence" value="ECO:0007669"/>
    <property type="project" value="TreeGrafter"/>
</dbReference>
<dbReference type="Gene3D" id="1.10.287.70">
    <property type="match status" value="3"/>
</dbReference>
<dbReference type="CDD" id="cd13433">
    <property type="entry name" value="Na_channel_gate"/>
    <property type="match status" value="1"/>
</dbReference>
<evidence type="ECO:0000313" key="7">
    <source>
        <dbReference type="EMBL" id="GFU03635.1"/>
    </source>
</evidence>
<evidence type="ECO:0000256" key="5">
    <source>
        <dbReference type="SAM" id="Phobius"/>
    </source>
</evidence>
<feature type="transmembrane region" description="Helical" evidence="5">
    <location>
        <begin position="191"/>
        <end position="215"/>
    </location>
</feature>
<feature type="transmembrane region" description="Helical" evidence="5">
    <location>
        <begin position="466"/>
        <end position="484"/>
    </location>
</feature>
<feature type="transmembrane region" description="Helical" evidence="5">
    <location>
        <begin position="130"/>
        <end position="149"/>
    </location>
</feature>
<evidence type="ECO:0000256" key="1">
    <source>
        <dbReference type="ARBA" id="ARBA00004141"/>
    </source>
</evidence>
<feature type="transmembrane region" description="Helical" evidence="5">
    <location>
        <begin position="657"/>
        <end position="683"/>
    </location>
</feature>
<feature type="transmembrane region" description="Helical" evidence="5">
    <location>
        <begin position="765"/>
        <end position="783"/>
    </location>
</feature>
<sequence length="1076" mass="124110">MDHLVYKRLRPEEAIDVPLAEIDPKVSGDTFCIATQNWNQIFIHRFNCAPSLNLFHPYSAIRRSAIAFTTHFAYDLGLSLVILGNLLDLAVPQYTPFFFRQMSLLFYMAETLHQSISRGFLFGPYTYLRNPWMCFDFFITLLSLPYLDVRVTGFQIQSLRGIRIFNIITLIPGVRTMGQAVILSISRLTGVASIFVSYLIAVAIMGKHLFIGIFLNKCVNELPSNFESLGISYEDFIQNPNNWLQAEPKICGNITGARVCPKGYVCLPNIGVHGDSYTHFDTFGAAILNSFSLITHDEWSEILSLALMTTGPLCAIFFVPVIFFGFYCVLNLMLIVVICTYEAMSSAEEAKSQKLSVYTYYDCFQFDIVKLSLYPLPTNRETLRKIGRERDDLMNHRETVKKTWKTVKGIVLLKKKNFQGGSQNLKNPQVLLPYVDGRKASVKRKTALDSWRYFRLKVQKFSESTLFRYFGLFTVSLNAIFLASEHANMSSQMEQFLFIGNMIFVVIFSIEKIILIIADGIYYFLDFFNLLDSLVVILGIISIFEEAFATTMAFRLLKLVYLLKIQREWSALKKISTVIVNSFGNIVRLIVVILLLMFVFAMIGNRVLGPLYEESGAIRVRWSFYSFHDSLFMVLWIFSGEWMYSLFSCLTETNSSILCPIVFISYSFIGNLVIISLFIALLLRSFDDTNFQLSVQKKPVFKQCFMFIKKHLPEFCLMKKKILRDKKSDNGQIKEKVTAESNSETNPKSALLIIKQFIQSDKFEIIIDVMIICSCIVLALHDAKIKEESPLHRYLTIFNYTFTIIFMFEMFLRWFANGIINYFTSTWTLFDFFLLVVAVTEDIVYILDLSHSSSGLTVLRALRAARLLSKWHEMKMIVQALILSMPGILYSIFIIIVIWLPFGVMGVNFFAGKFYRCVEIGSDNAVRLNKTECLQKNLTWKNTFYNFDHIGNSYLSLFNLAMLTGWDTLAEYMIDYRGPDMHPEKDYNAEYYMFIVIFIVVGGFFCLNLFVGIVIDTFKHMHKEVEGGDFESLLTDTQRNYYHAMLKFSKRKPTVLIVPPSNKFRNFFYVVSLSWW</sequence>
<dbReference type="OrthoDB" id="6427050at2759"/>
<proteinExistence type="predicted"/>
<dbReference type="GO" id="GO:0005248">
    <property type="term" value="F:voltage-gated sodium channel activity"/>
    <property type="evidence" value="ECO:0007669"/>
    <property type="project" value="TreeGrafter"/>
</dbReference>
<dbReference type="InterPro" id="IPR027359">
    <property type="entry name" value="Volt_channel_dom_sf"/>
</dbReference>
<feature type="transmembrane region" description="Helical" evidence="5">
    <location>
        <begin position="496"/>
        <end position="522"/>
    </location>
</feature>